<reference evidence="2 3" key="1">
    <citation type="submission" date="2024-04" db="EMBL/GenBank/DDBJ databases">
        <title>Novel species of the genus Ideonella isolated from streams.</title>
        <authorList>
            <person name="Lu H."/>
        </authorList>
    </citation>
    <scope>NUCLEOTIDE SEQUENCE [LARGE SCALE GENOMIC DNA]</scope>
    <source>
        <strain evidence="2 3">DXS29W</strain>
    </source>
</reference>
<sequence length="55" mass="6358">MKVTITSAKPRNPLVAPARLRLAGRHDSQDKAHRQRGRNELRRELKLADHDRHSP</sequence>
<protein>
    <submittedName>
        <fullName evidence="2">Uncharacterized protein</fullName>
    </submittedName>
</protein>
<evidence type="ECO:0000256" key="1">
    <source>
        <dbReference type="SAM" id="MobiDB-lite"/>
    </source>
</evidence>
<feature type="compositionally biased region" description="Basic and acidic residues" evidence="1">
    <location>
        <begin position="24"/>
        <end position="55"/>
    </location>
</feature>
<dbReference type="Proteomes" id="UP001371218">
    <property type="component" value="Unassembled WGS sequence"/>
</dbReference>
<feature type="region of interest" description="Disordered" evidence="1">
    <location>
        <begin position="1"/>
        <end position="55"/>
    </location>
</feature>
<proteinExistence type="predicted"/>
<evidence type="ECO:0000313" key="2">
    <source>
        <dbReference type="EMBL" id="MEK8032058.1"/>
    </source>
</evidence>
<comment type="caution">
    <text evidence="2">The sequence shown here is derived from an EMBL/GenBank/DDBJ whole genome shotgun (WGS) entry which is preliminary data.</text>
</comment>
<dbReference type="EMBL" id="JBBUTG010000008">
    <property type="protein sequence ID" value="MEK8032058.1"/>
    <property type="molecule type" value="Genomic_DNA"/>
</dbReference>
<evidence type="ECO:0000313" key="3">
    <source>
        <dbReference type="Proteomes" id="UP001371218"/>
    </source>
</evidence>
<organism evidence="2 3">
    <name type="scientific">Ideonella lacteola</name>
    <dbReference type="NCBI Taxonomy" id="2984193"/>
    <lineage>
        <taxon>Bacteria</taxon>
        <taxon>Pseudomonadati</taxon>
        <taxon>Pseudomonadota</taxon>
        <taxon>Betaproteobacteria</taxon>
        <taxon>Burkholderiales</taxon>
        <taxon>Sphaerotilaceae</taxon>
        <taxon>Ideonella</taxon>
    </lineage>
</organism>
<gene>
    <name evidence="2" type="ORF">AACH06_14625</name>
</gene>
<name>A0ABU9BRG7_9BURK</name>
<accession>A0ABU9BRG7</accession>
<dbReference type="RefSeq" id="WP_341426470.1">
    <property type="nucleotide sequence ID" value="NZ_JBBUTG010000008.1"/>
</dbReference>
<keyword evidence="3" id="KW-1185">Reference proteome</keyword>